<dbReference type="Pfam" id="PF00874">
    <property type="entry name" value="PRD"/>
    <property type="match status" value="2"/>
</dbReference>
<reference evidence="7" key="2">
    <citation type="submission" date="2021-04" db="EMBL/GenBank/DDBJ databases">
        <authorList>
            <person name="Gilroy R."/>
        </authorList>
    </citation>
    <scope>NUCLEOTIDE SEQUENCE</scope>
    <source>
        <strain evidence="7">USAMLcec3-2134</strain>
    </source>
</reference>
<dbReference type="PROSITE" id="PS51372">
    <property type="entry name" value="PRD_2"/>
    <property type="match status" value="2"/>
</dbReference>
<protein>
    <submittedName>
        <fullName evidence="7">PRD domain-containing protein</fullName>
    </submittedName>
</protein>
<comment type="caution">
    <text evidence="7">The sequence shown here is derived from an EMBL/GenBank/DDBJ whole genome shotgun (WGS) entry which is preliminary data.</text>
</comment>
<dbReference type="PANTHER" id="PTHR30185:SF18">
    <property type="entry name" value="TRANSCRIPTIONAL REGULATOR MTLR"/>
    <property type="match status" value="1"/>
</dbReference>
<dbReference type="InterPro" id="IPR036095">
    <property type="entry name" value="PTS_EIIB-like_sf"/>
</dbReference>
<feature type="domain" description="PRD" evidence="6">
    <location>
        <begin position="296"/>
        <end position="405"/>
    </location>
</feature>
<evidence type="ECO:0000259" key="6">
    <source>
        <dbReference type="PROSITE" id="PS51372"/>
    </source>
</evidence>
<dbReference type="InterPro" id="IPR050661">
    <property type="entry name" value="BglG_antiterminators"/>
</dbReference>
<dbReference type="Proteomes" id="UP000886883">
    <property type="component" value="Unassembled WGS sequence"/>
</dbReference>
<keyword evidence="4" id="KW-0804">Transcription</keyword>
<dbReference type="GO" id="GO:0009401">
    <property type="term" value="P:phosphoenolpyruvate-dependent sugar phosphotransferase system"/>
    <property type="evidence" value="ECO:0007669"/>
    <property type="project" value="InterPro"/>
</dbReference>
<evidence type="ECO:0000256" key="1">
    <source>
        <dbReference type="ARBA" id="ARBA00022679"/>
    </source>
</evidence>
<dbReference type="PANTHER" id="PTHR30185">
    <property type="entry name" value="CRYPTIC BETA-GLUCOSIDE BGL OPERON ANTITERMINATOR"/>
    <property type="match status" value="1"/>
</dbReference>
<dbReference type="InterPro" id="IPR013011">
    <property type="entry name" value="PTS_EIIB_2"/>
</dbReference>
<reference evidence="7" key="1">
    <citation type="journal article" date="2021" name="PeerJ">
        <title>Extensive microbial diversity within the chicken gut microbiome revealed by metagenomics and culture.</title>
        <authorList>
            <person name="Gilroy R."/>
            <person name="Ravi A."/>
            <person name="Getino M."/>
            <person name="Pursley I."/>
            <person name="Horton D.L."/>
            <person name="Alikhan N.F."/>
            <person name="Baker D."/>
            <person name="Gharbi K."/>
            <person name="Hall N."/>
            <person name="Watson M."/>
            <person name="Adriaenssens E.M."/>
            <person name="Foster-Nyarko E."/>
            <person name="Jarju S."/>
            <person name="Secka A."/>
            <person name="Antonio M."/>
            <person name="Oren A."/>
            <person name="Chaudhuri R.R."/>
            <person name="La Ragione R."/>
            <person name="Hildebrand F."/>
            <person name="Pallen M.J."/>
        </authorList>
    </citation>
    <scope>NUCLEOTIDE SEQUENCE</scope>
    <source>
        <strain evidence="7">USAMLcec3-2134</strain>
    </source>
</reference>
<dbReference type="InterPro" id="IPR011608">
    <property type="entry name" value="PRD"/>
</dbReference>
<evidence type="ECO:0000256" key="2">
    <source>
        <dbReference type="ARBA" id="ARBA00022737"/>
    </source>
</evidence>
<evidence type="ECO:0000256" key="4">
    <source>
        <dbReference type="ARBA" id="ARBA00023163"/>
    </source>
</evidence>
<keyword evidence="2" id="KW-0677">Repeat</keyword>
<feature type="domain" description="PTS EIIB type-2" evidence="5">
    <location>
        <begin position="407"/>
        <end position="497"/>
    </location>
</feature>
<dbReference type="SUPFAM" id="SSF63520">
    <property type="entry name" value="PTS-regulatory domain, PRD"/>
    <property type="match status" value="2"/>
</dbReference>
<dbReference type="GO" id="GO:0006355">
    <property type="term" value="P:regulation of DNA-templated transcription"/>
    <property type="evidence" value="ECO:0007669"/>
    <property type="project" value="InterPro"/>
</dbReference>
<name>A0A9D2MQH8_9FIRM</name>
<organism evidence="7 8">
    <name type="scientific">Candidatus Eisenbergiella merdigallinarum</name>
    <dbReference type="NCBI Taxonomy" id="2838552"/>
    <lineage>
        <taxon>Bacteria</taxon>
        <taxon>Bacillati</taxon>
        <taxon>Bacillota</taxon>
        <taxon>Clostridia</taxon>
        <taxon>Lachnospirales</taxon>
        <taxon>Lachnospiraceae</taxon>
        <taxon>Eisenbergiella</taxon>
    </lineage>
</organism>
<keyword evidence="1" id="KW-0808">Transferase</keyword>
<gene>
    <name evidence="7" type="ORF">H9763_01495</name>
</gene>
<dbReference type="Gene3D" id="3.40.50.2300">
    <property type="match status" value="1"/>
</dbReference>
<dbReference type="EMBL" id="DWXE01000005">
    <property type="protein sequence ID" value="HJB90120.1"/>
    <property type="molecule type" value="Genomic_DNA"/>
</dbReference>
<dbReference type="Gene3D" id="1.10.10.10">
    <property type="entry name" value="Winged helix-like DNA-binding domain superfamily/Winged helix DNA-binding domain"/>
    <property type="match status" value="1"/>
</dbReference>
<sequence>MKEILKARQAEILKCLITSSTPLDIAFFQDKFHKGERTIRYDIGQLKEICAGHQIEIRYQSRKGYYIPASQKTECSQLLVQTGIRTRDGLIGKDEEERYQKIFLYLFVQKNHVTAERIAEAYFVSRSTLARFLGKMESYFDNRFFLDARKSMGYRLEGDELILRRLAAKIVSSLFRGSYTAEDWYMLLPDELKDKIALEDISEISRSIRRMNARFNIWISNMSYLNLLSYCIVRAIRLYSVKLVFPDAPMENEEGTYARELLRELSGEREGRTEQELKWLSQILAENGIFTEECMVEPQMLHRVLHKIGAHIEATQGKGQYNLDQLKQDLFDHLKNFFSLSLSGMQEEENPYILEEIQEYYYPWYLMAKECAAIIEAETGLVSGEMETCYLAVYLYKNSVHAENEQKNVLVVCATGKGLSHLLTLRIKNVFPALNVVGQVSPWQLAKASDLKDVDFVISTIPLENTVVPVVKISRILSEEDIKRIKDFLKYGKLVDDIPLSQKNEASFIAKKDSFLPEELPAAGAGLVEAATTLSRLILTLLEYTSKFPEEYQLGRDAMLGMIIHMSMAVPRWFDSSQQTESSEEFTREYNRIRRNYPDVFALMEKFFSLVEENLQIRISVSERVAFFLYIMEEEKG</sequence>
<evidence type="ECO:0000256" key="3">
    <source>
        <dbReference type="ARBA" id="ARBA00023015"/>
    </source>
</evidence>
<proteinExistence type="predicted"/>
<dbReference type="AlphaFoldDB" id="A0A9D2MQH8"/>
<dbReference type="InterPro" id="IPR036388">
    <property type="entry name" value="WH-like_DNA-bd_sf"/>
</dbReference>
<evidence type="ECO:0000313" key="7">
    <source>
        <dbReference type="EMBL" id="HJB90120.1"/>
    </source>
</evidence>
<dbReference type="InterPro" id="IPR036634">
    <property type="entry name" value="PRD_sf"/>
</dbReference>
<dbReference type="GO" id="GO:0008982">
    <property type="term" value="F:protein-N(PI)-phosphohistidine-sugar phosphotransferase activity"/>
    <property type="evidence" value="ECO:0007669"/>
    <property type="project" value="InterPro"/>
</dbReference>
<dbReference type="SUPFAM" id="SSF52794">
    <property type="entry name" value="PTS system IIB component-like"/>
    <property type="match status" value="1"/>
</dbReference>
<feature type="domain" description="PRD" evidence="6">
    <location>
        <begin position="526"/>
        <end position="637"/>
    </location>
</feature>
<evidence type="ECO:0000259" key="5">
    <source>
        <dbReference type="PROSITE" id="PS51099"/>
    </source>
</evidence>
<evidence type="ECO:0000313" key="8">
    <source>
        <dbReference type="Proteomes" id="UP000886883"/>
    </source>
</evidence>
<dbReference type="PROSITE" id="PS51099">
    <property type="entry name" value="PTS_EIIB_TYPE_2"/>
    <property type="match status" value="1"/>
</dbReference>
<keyword evidence="3" id="KW-0805">Transcription regulation</keyword>
<accession>A0A9D2MQH8</accession>
<dbReference type="CDD" id="cd05568">
    <property type="entry name" value="PTS_IIB_bgl_like"/>
    <property type="match status" value="1"/>
</dbReference>
<dbReference type="Gene3D" id="1.10.1790.10">
    <property type="entry name" value="PRD domain"/>
    <property type="match status" value="2"/>
</dbReference>